<reference evidence="4" key="2">
    <citation type="submission" date="2023-06" db="EMBL/GenBank/DDBJ databases">
        <authorList>
            <consortium name="Lawrence Berkeley National Laboratory"/>
            <person name="Haridas S."/>
            <person name="Hensen N."/>
            <person name="Bonometti L."/>
            <person name="Westerberg I."/>
            <person name="Brannstrom I.O."/>
            <person name="Guillou S."/>
            <person name="Cros-Aarteil S."/>
            <person name="Calhoun S."/>
            <person name="Kuo A."/>
            <person name="Mondo S."/>
            <person name="Pangilinan J."/>
            <person name="Riley R."/>
            <person name="Labutti K."/>
            <person name="Andreopoulos B."/>
            <person name="Lipzen A."/>
            <person name="Chen C."/>
            <person name="Yanf M."/>
            <person name="Daum C."/>
            <person name="Ng V."/>
            <person name="Clum A."/>
            <person name="Steindorff A."/>
            <person name="Ohm R."/>
            <person name="Martin F."/>
            <person name="Silar P."/>
            <person name="Natvig D."/>
            <person name="Lalanne C."/>
            <person name="Gautier V."/>
            <person name="Ament-Velasquez S.L."/>
            <person name="Kruys A."/>
            <person name="Hutchinson M.I."/>
            <person name="Powell A.J."/>
            <person name="Barry K."/>
            <person name="Miller A.N."/>
            <person name="Grigoriev I.V."/>
            <person name="Debuchy R."/>
            <person name="Gladieux P."/>
            <person name="Thoren M.H."/>
            <person name="Johannesson H."/>
        </authorList>
    </citation>
    <scope>NUCLEOTIDE SEQUENCE</scope>
    <source>
        <strain evidence="4">CBS 314.62</strain>
    </source>
</reference>
<dbReference type="InterPro" id="IPR036609">
    <property type="entry name" value="LCCL_sf"/>
</dbReference>
<feature type="transmembrane region" description="Helical" evidence="2">
    <location>
        <begin position="120"/>
        <end position="138"/>
    </location>
</feature>
<gene>
    <name evidence="4" type="ORF">B0T22DRAFT_537306</name>
</gene>
<feature type="transmembrane region" description="Helical" evidence="2">
    <location>
        <begin position="388"/>
        <end position="405"/>
    </location>
</feature>
<dbReference type="Proteomes" id="UP001270362">
    <property type="component" value="Unassembled WGS sequence"/>
</dbReference>
<sequence>MGGPSTEVRDVERQESTIASASATTIVEHPDAPIDDVVHVAELEEPGSSPPTPRFIQDESSWKRWKWVPYPVRRFTIAVGRWTRGPPIPQDFKIKPLFPQIQHAPIALLDKYLPHRAHRIGLYFGYLALWLITFILVMRSGLVATEVEGWGTPIPIGCGNANWISGNGCGLDGNDCRPFSGSGFAFRCPANCASYQVLNPRAVGDQEIIYQPMVIGGPSNTSSDANAIYRGDSFICGAAIHAGVITDTEGGCGVVNLIGTRSKFNSSTRHGISSIVFDSYFPLSFTFDNGVECASKDVRWSLLAISVVFSTFLALFTTSPALFFFPIFTGLYWTVALATDPPNYQDIPSLLSLEVGRFLPAMLAAWVMFDKMGIRRTLTGLTAQVEKAVLWLGACWVGALTNHTFDFIPIQRLTPHDLAQQPGARAALAIIIIVLFVILVSQVWFFRQEGRLISHLKLYAIFVVGLIICVLLPNLSLRIHHYILALLLLPGTSMQTRPSLLYQGLLVGFFVNGIARWGWDPVLQTAYALQGDAQLDSPLPEILAPVIALGKNLSTITFSWGQSPGPEYDGISVLVNDVERYRDYFSDDLNSAPNFTWSRKVGDVGEFEKEYFRFAWMSGSSSEDYTKAGIWDEKGQWVEMQPGPSKLKRRADVWEGAGFIGHEMPVGKPGFEVGRRKREIDVWEGEGFIAHEVKAKKPGADRAKREIDVWEGEGFIAHEVTVTKPGSGTAKREVDVWEGEGFIGHEVYGVGCNVILDLYTRQVTKRVFHIRP</sequence>
<dbReference type="InterPro" id="IPR051957">
    <property type="entry name" value="CRISP-LCCL_domain"/>
</dbReference>
<proteinExistence type="predicted"/>
<keyword evidence="2" id="KW-0812">Transmembrane</keyword>
<evidence type="ECO:0000259" key="3">
    <source>
        <dbReference type="PROSITE" id="PS50820"/>
    </source>
</evidence>
<feature type="transmembrane region" description="Helical" evidence="2">
    <location>
        <begin position="347"/>
        <end position="367"/>
    </location>
</feature>
<keyword evidence="2" id="KW-0472">Membrane</keyword>
<dbReference type="SUPFAM" id="SSF69848">
    <property type="entry name" value="LCCL domain"/>
    <property type="match status" value="1"/>
</dbReference>
<dbReference type="Pfam" id="PF03815">
    <property type="entry name" value="LCCL"/>
    <property type="match status" value="1"/>
</dbReference>
<organism evidence="4 5">
    <name type="scientific">Podospora appendiculata</name>
    <dbReference type="NCBI Taxonomy" id="314037"/>
    <lineage>
        <taxon>Eukaryota</taxon>
        <taxon>Fungi</taxon>
        <taxon>Dikarya</taxon>
        <taxon>Ascomycota</taxon>
        <taxon>Pezizomycotina</taxon>
        <taxon>Sordariomycetes</taxon>
        <taxon>Sordariomycetidae</taxon>
        <taxon>Sordariales</taxon>
        <taxon>Podosporaceae</taxon>
        <taxon>Podospora</taxon>
    </lineage>
</organism>
<reference evidence="4" key="1">
    <citation type="journal article" date="2023" name="Mol. Phylogenet. Evol.">
        <title>Genome-scale phylogeny and comparative genomics of the fungal order Sordariales.</title>
        <authorList>
            <person name="Hensen N."/>
            <person name="Bonometti L."/>
            <person name="Westerberg I."/>
            <person name="Brannstrom I.O."/>
            <person name="Guillou S."/>
            <person name="Cros-Aarteil S."/>
            <person name="Calhoun S."/>
            <person name="Haridas S."/>
            <person name="Kuo A."/>
            <person name="Mondo S."/>
            <person name="Pangilinan J."/>
            <person name="Riley R."/>
            <person name="LaButti K."/>
            <person name="Andreopoulos B."/>
            <person name="Lipzen A."/>
            <person name="Chen C."/>
            <person name="Yan M."/>
            <person name="Daum C."/>
            <person name="Ng V."/>
            <person name="Clum A."/>
            <person name="Steindorff A."/>
            <person name="Ohm R.A."/>
            <person name="Martin F."/>
            <person name="Silar P."/>
            <person name="Natvig D.O."/>
            <person name="Lalanne C."/>
            <person name="Gautier V."/>
            <person name="Ament-Velasquez S.L."/>
            <person name="Kruys A."/>
            <person name="Hutchinson M.I."/>
            <person name="Powell A.J."/>
            <person name="Barry K."/>
            <person name="Miller A.N."/>
            <person name="Grigoriev I.V."/>
            <person name="Debuchy R."/>
            <person name="Gladieux P."/>
            <person name="Hiltunen Thoren M."/>
            <person name="Johannesson H."/>
        </authorList>
    </citation>
    <scope>NUCLEOTIDE SEQUENCE</scope>
    <source>
        <strain evidence="4">CBS 314.62</strain>
    </source>
</reference>
<evidence type="ECO:0000313" key="4">
    <source>
        <dbReference type="EMBL" id="KAK3684853.1"/>
    </source>
</evidence>
<dbReference type="InterPro" id="IPR004043">
    <property type="entry name" value="LCCL"/>
</dbReference>
<dbReference type="PANTHER" id="PTHR31331">
    <property type="entry name" value="LCCL DOMAIN PROTEIN (AFU_ORTHOLOGUE AFUA_5G08630)"/>
    <property type="match status" value="1"/>
</dbReference>
<feature type="transmembrane region" description="Helical" evidence="2">
    <location>
        <begin position="302"/>
        <end position="327"/>
    </location>
</feature>
<dbReference type="Gene3D" id="2.170.130.20">
    <property type="entry name" value="LCCL-like domain"/>
    <property type="match status" value="1"/>
</dbReference>
<name>A0AAE0X4D9_9PEZI</name>
<dbReference type="SMART" id="SM00603">
    <property type="entry name" value="LCCL"/>
    <property type="match status" value="1"/>
</dbReference>
<evidence type="ECO:0000313" key="5">
    <source>
        <dbReference type="Proteomes" id="UP001270362"/>
    </source>
</evidence>
<dbReference type="PROSITE" id="PS50820">
    <property type="entry name" value="LCCL"/>
    <property type="match status" value="1"/>
</dbReference>
<keyword evidence="5" id="KW-1185">Reference proteome</keyword>
<feature type="domain" description="LCCL" evidence="3">
    <location>
        <begin position="169"/>
        <end position="276"/>
    </location>
</feature>
<feature type="region of interest" description="Disordered" evidence="1">
    <location>
        <begin position="1"/>
        <end position="24"/>
    </location>
</feature>
<evidence type="ECO:0000256" key="2">
    <source>
        <dbReference type="SAM" id="Phobius"/>
    </source>
</evidence>
<comment type="caution">
    <text evidence="4">The sequence shown here is derived from an EMBL/GenBank/DDBJ whole genome shotgun (WGS) entry which is preliminary data.</text>
</comment>
<dbReference type="AlphaFoldDB" id="A0AAE0X4D9"/>
<accession>A0AAE0X4D9</accession>
<feature type="transmembrane region" description="Helical" evidence="2">
    <location>
        <begin position="425"/>
        <end position="446"/>
    </location>
</feature>
<dbReference type="EMBL" id="JAULSO010000003">
    <property type="protein sequence ID" value="KAK3684853.1"/>
    <property type="molecule type" value="Genomic_DNA"/>
</dbReference>
<evidence type="ECO:0000256" key="1">
    <source>
        <dbReference type="SAM" id="MobiDB-lite"/>
    </source>
</evidence>
<keyword evidence="2" id="KW-1133">Transmembrane helix</keyword>
<dbReference type="PANTHER" id="PTHR31331:SF8">
    <property type="entry name" value="LCCL DOMAIN PROTEIN (AFU_ORTHOLOGUE AFUA_5G02970)"/>
    <property type="match status" value="1"/>
</dbReference>
<protein>
    <recommendedName>
        <fullName evidence="3">LCCL domain-containing protein</fullName>
    </recommendedName>
</protein>
<feature type="transmembrane region" description="Helical" evidence="2">
    <location>
        <begin position="458"/>
        <end position="480"/>
    </location>
</feature>